<feature type="coiled-coil region" evidence="1">
    <location>
        <begin position="39"/>
        <end position="66"/>
    </location>
</feature>
<gene>
    <name evidence="2" type="ORF">DMP06_00750</name>
</gene>
<keyword evidence="3" id="KW-1185">Reference proteome</keyword>
<protein>
    <submittedName>
        <fullName evidence="2">Uncharacterized protein</fullName>
    </submittedName>
</protein>
<organism evidence="2 3">
    <name type="scientific">Slackia equolifaciens</name>
    <dbReference type="NCBI Taxonomy" id="498718"/>
    <lineage>
        <taxon>Bacteria</taxon>
        <taxon>Bacillati</taxon>
        <taxon>Actinomycetota</taxon>
        <taxon>Coriobacteriia</taxon>
        <taxon>Eggerthellales</taxon>
        <taxon>Eggerthellaceae</taxon>
        <taxon>Slackia</taxon>
    </lineage>
</organism>
<name>A0A3N0B5F6_9ACTN</name>
<reference evidence="3" key="1">
    <citation type="submission" date="2018-05" db="EMBL/GenBank/DDBJ databases">
        <title>Genome Sequencing of selected type strains of the family Eggerthellaceae.</title>
        <authorList>
            <person name="Danylec N."/>
            <person name="Stoll D.A."/>
            <person name="Doetsch A."/>
            <person name="Huch M."/>
        </authorList>
    </citation>
    <scope>NUCLEOTIDE SEQUENCE [LARGE SCALE GENOMIC DNA]</scope>
    <source>
        <strain evidence="3">DSM 24851</strain>
    </source>
</reference>
<dbReference type="EMBL" id="QIBX01000001">
    <property type="protein sequence ID" value="RNL41969.1"/>
    <property type="molecule type" value="Genomic_DNA"/>
</dbReference>
<dbReference type="AlphaFoldDB" id="A0A3N0B5F6"/>
<sequence>MRMDDFERKWKLIREQLLAEATGEEPHAISSGRTLFGIQSEVERKMERFAREIEEETRAKRLAERMQGQDERG</sequence>
<evidence type="ECO:0000256" key="1">
    <source>
        <dbReference type="SAM" id="Coils"/>
    </source>
</evidence>
<comment type="caution">
    <text evidence="2">The sequence shown here is derived from an EMBL/GenBank/DDBJ whole genome shotgun (WGS) entry which is preliminary data.</text>
</comment>
<evidence type="ECO:0000313" key="3">
    <source>
        <dbReference type="Proteomes" id="UP000269591"/>
    </source>
</evidence>
<proteinExistence type="predicted"/>
<dbReference type="Proteomes" id="UP000269591">
    <property type="component" value="Unassembled WGS sequence"/>
</dbReference>
<keyword evidence="1" id="KW-0175">Coiled coil</keyword>
<evidence type="ECO:0000313" key="2">
    <source>
        <dbReference type="EMBL" id="RNL41969.1"/>
    </source>
</evidence>
<accession>A0A3N0B5F6</accession>